<name>A0A373FP29_COMTE</name>
<sequence length="270" mass="29675">MNRSQPTANVPFDVKLMNITATVMFMGCLAACVTAVGWWLMRTPAFNIGRIVVEGELVHNNAVTLRANVAPVLKGNFFTVDLKAAQQAFEQVPWVQEAQVRREYPNGLRVILKEHVAEAFWGPDTGTGLVDKSGEVFEANLGELDREGLPRLKGPEGSALRVLQMYRTLAPALEPIKVGLDSLTLDDRGSWEMALDNEAVIKLGGGTNEDVLQRIQRFVRTLPQITSQYKRTAEALESADLRYDDGYALRLKGVTTGSTAPAAPAARPRR</sequence>
<evidence type="ECO:0000256" key="5">
    <source>
        <dbReference type="ARBA" id="ARBA00022692"/>
    </source>
</evidence>
<dbReference type="GO" id="GO:0032153">
    <property type="term" value="C:cell division site"/>
    <property type="evidence" value="ECO:0007669"/>
    <property type="project" value="UniProtKB-UniRule"/>
</dbReference>
<comment type="function">
    <text evidence="9">Essential cell division protein. May link together the upstream cell division proteins, which are predominantly cytoplasmic, with the downstream cell division proteins, which are predominantly periplasmic. May control correct divisome assembly.</text>
</comment>
<feature type="transmembrane region" description="Helical" evidence="9">
    <location>
        <begin position="20"/>
        <end position="41"/>
    </location>
</feature>
<proteinExistence type="inferred from homology"/>
<evidence type="ECO:0000259" key="10">
    <source>
        <dbReference type="PROSITE" id="PS51779"/>
    </source>
</evidence>
<dbReference type="AlphaFoldDB" id="A0A373FP29"/>
<evidence type="ECO:0000256" key="6">
    <source>
        <dbReference type="ARBA" id="ARBA00022989"/>
    </source>
</evidence>
<dbReference type="Gene3D" id="3.40.50.11690">
    <property type="entry name" value="Cell division protein FtsQ/DivIB"/>
    <property type="match status" value="1"/>
</dbReference>
<evidence type="ECO:0000313" key="11">
    <source>
        <dbReference type="EMBL" id="RGE45921.1"/>
    </source>
</evidence>
<dbReference type="Proteomes" id="UP000261948">
    <property type="component" value="Unassembled WGS sequence"/>
</dbReference>
<dbReference type="InterPro" id="IPR045335">
    <property type="entry name" value="FtsQ_C_sf"/>
</dbReference>
<dbReference type="InterPro" id="IPR013685">
    <property type="entry name" value="POTRA_FtsQ_type"/>
</dbReference>
<dbReference type="OrthoDB" id="9790370at2"/>
<dbReference type="PROSITE" id="PS51779">
    <property type="entry name" value="POTRA"/>
    <property type="match status" value="1"/>
</dbReference>
<evidence type="ECO:0000256" key="8">
    <source>
        <dbReference type="ARBA" id="ARBA00023306"/>
    </source>
</evidence>
<dbReference type="GO" id="GO:0090529">
    <property type="term" value="P:cell septum assembly"/>
    <property type="evidence" value="ECO:0007669"/>
    <property type="project" value="InterPro"/>
</dbReference>
<keyword evidence="5 9" id="KW-0812">Transmembrane</keyword>
<evidence type="ECO:0000313" key="12">
    <source>
        <dbReference type="Proteomes" id="UP000261948"/>
    </source>
</evidence>
<organism evidence="11 12">
    <name type="scientific">Comamonas testosteroni</name>
    <name type="common">Pseudomonas testosteroni</name>
    <dbReference type="NCBI Taxonomy" id="285"/>
    <lineage>
        <taxon>Bacteria</taxon>
        <taxon>Pseudomonadati</taxon>
        <taxon>Pseudomonadota</taxon>
        <taxon>Betaproteobacteria</taxon>
        <taxon>Burkholderiales</taxon>
        <taxon>Comamonadaceae</taxon>
        <taxon>Comamonas</taxon>
    </lineage>
</organism>
<evidence type="ECO:0000256" key="1">
    <source>
        <dbReference type="ARBA" id="ARBA00004370"/>
    </source>
</evidence>
<evidence type="ECO:0000256" key="9">
    <source>
        <dbReference type="HAMAP-Rule" id="MF_00911"/>
    </source>
</evidence>
<keyword evidence="12" id="KW-1185">Reference proteome</keyword>
<dbReference type="PANTHER" id="PTHR35851">
    <property type="entry name" value="CELL DIVISION PROTEIN FTSQ"/>
    <property type="match status" value="1"/>
</dbReference>
<comment type="subunit">
    <text evidence="9">Part of a complex composed of FtsB, FtsL and FtsQ.</text>
</comment>
<dbReference type="GO" id="GO:0043093">
    <property type="term" value="P:FtsZ-dependent cytokinesis"/>
    <property type="evidence" value="ECO:0007669"/>
    <property type="project" value="UniProtKB-UniRule"/>
</dbReference>
<dbReference type="InterPro" id="IPR026579">
    <property type="entry name" value="FtsQ"/>
</dbReference>
<keyword evidence="7 9" id="KW-0472">Membrane</keyword>
<dbReference type="Pfam" id="PF08478">
    <property type="entry name" value="POTRA_1"/>
    <property type="match status" value="1"/>
</dbReference>
<dbReference type="HAMAP" id="MF_00911">
    <property type="entry name" value="FtsQ_subfam"/>
    <property type="match status" value="1"/>
</dbReference>
<evidence type="ECO:0000256" key="4">
    <source>
        <dbReference type="ARBA" id="ARBA00022618"/>
    </source>
</evidence>
<gene>
    <name evidence="9" type="primary">ftsQ</name>
    <name evidence="11" type="ORF">DZC30_06500</name>
</gene>
<keyword evidence="8 9" id="KW-0131">Cell cycle</keyword>
<protein>
    <recommendedName>
        <fullName evidence="9">Cell division protein FtsQ</fullName>
    </recommendedName>
</protein>
<comment type="similarity">
    <text evidence="9">Belongs to the FtsQ/DivIB family. FtsQ subfamily.</text>
</comment>
<dbReference type="PROSITE" id="PS51257">
    <property type="entry name" value="PROKAR_LIPOPROTEIN"/>
    <property type="match status" value="1"/>
</dbReference>
<dbReference type="EMBL" id="QURR01000006">
    <property type="protein sequence ID" value="RGE45921.1"/>
    <property type="molecule type" value="Genomic_DNA"/>
</dbReference>
<keyword evidence="2 9" id="KW-1003">Cell membrane</keyword>
<dbReference type="InterPro" id="IPR005548">
    <property type="entry name" value="Cell_div_FtsQ/DivIB_C"/>
</dbReference>
<dbReference type="InterPro" id="IPR034746">
    <property type="entry name" value="POTRA"/>
</dbReference>
<comment type="caution">
    <text evidence="11">The sequence shown here is derived from an EMBL/GenBank/DDBJ whole genome shotgun (WGS) entry which is preliminary data.</text>
</comment>
<evidence type="ECO:0000256" key="3">
    <source>
        <dbReference type="ARBA" id="ARBA00022519"/>
    </source>
</evidence>
<keyword evidence="6 9" id="KW-1133">Transmembrane helix</keyword>
<keyword evidence="4 9" id="KW-0132">Cell division</keyword>
<feature type="domain" description="POTRA" evidence="10">
    <location>
        <begin position="46"/>
        <end position="119"/>
    </location>
</feature>
<keyword evidence="3 9" id="KW-0997">Cell inner membrane</keyword>
<accession>A0A373FP29</accession>
<dbReference type="Pfam" id="PF03799">
    <property type="entry name" value="FtsQ_DivIB_C"/>
    <property type="match status" value="1"/>
</dbReference>
<dbReference type="Gene3D" id="3.10.20.310">
    <property type="entry name" value="membrane protein fhac"/>
    <property type="match status" value="1"/>
</dbReference>
<reference evidence="11 12" key="1">
    <citation type="submission" date="2018-08" db="EMBL/GenBank/DDBJ databases">
        <title>Comamonas testosteroni strain SWCO2.</title>
        <authorList>
            <person name="Jiang N."/>
            <person name="Zhang X.Z."/>
        </authorList>
    </citation>
    <scope>NUCLEOTIDE SEQUENCE [LARGE SCALE GENOMIC DNA]</scope>
    <source>
        <strain evidence="11 12">SWCO2</strain>
    </source>
</reference>
<dbReference type="PANTHER" id="PTHR35851:SF1">
    <property type="entry name" value="CELL DIVISION PROTEIN FTSQ"/>
    <property type="match status" value="1"/>
</dbReference>
<evidence type="ECO:0000256" key="2">
    <source>
        <dbReference type="ARBA" id="ARBA00022475"/>
    </source>
</evidence>
<comment type="subcellular location">
    <subcellularLocation>
        <location evidence="9">Cell inner membrane</location>
        <topology evidence="9">Single-pass type II membrane protein</topology>
    </subcellularLocation>
    <subcellularLocation>
        <location evidence="1">Membrane</location>
    </subcellularLocation>
    <text evidence="9">Localizes to the division septum.</text>
</comment>
<dbReference type="GO" id="GO:0005886">
    <property type="term" value="C:plasma membrane"/>
    <property type="evidence" value="ECO:0007669"/>
    <property type="project" value="UniProtKB-SubCell"/>
</dbReference>
<evidence type="ECO:0000256" key="7">
    <source>
        <dbReference type="ARBA" id="ARBA00023136"/>
    </source>
</evidence>